<dbReference type="EMBL" id="JAKKPZ010000001">
    <property type="protein sequence ID" value="KAI1728635.1"/>
    <property type="molecule type" value="Genomic_DNA"/>
</dbReference>
<name>A0AAD4NKR3_9BILA</name>
<keyword evidence="3" id="KW-1185">Reference proteome</keyword>
<comment type="caution">
    <text evidence="2">The sequence shown here is derived from an EMBL/GenBank/DDBJ whole genome shotgun (WGS) entry which is preliminary data.</text>
</comment>
<feature type="compositionally biased region" description="Basic and acidic residues" evidence="1">
    <location>
        <begin position="349"/>
        <end position="359"/>
    </location>
</feature>
<reference evidence="2" key="1">
    <citation type="submission" date="2022-01" db="EMBL/GenBank/DDBJ databases">
        <title>Genome Sequence Resource for Two Populations of Ditylenchus destructor, the Migratory Endoparasitic Phytonematode.</title>
        <authorList>
            <person name="Zhang H."/>
            <person name="Lin R."/>
            <person name="Xie B."/>
        </authorList>
    </citation>
    <scope>NUCLEOTIDE SEQUENCE</scope>
    <source>
        <strain evidence="2">BazhouSP</strain>
    </source>
</reference>
<evidence type="ECO:0000256" key="1">
    <source>
        <dbReference type="SAM" id="MobiDB-lite"/>
    </source>
</evidence>
<gene>
    <name evidence="2" type="ORF">DdX_00832</name>
</gene>
<dbReference type="AlphaFoldDB" id="A0AAD4NKR3"/>
<evidence type="ECO:0000313" key="2">
    <source>
        <dbReference type="EMBL" id="KAI1728635.1"/>
    </source>
</evidence>
<organism evidence="2 3">
    <name type="scientific">Ditylenchus destructor</name>
    <dbReference type="NCBI Taxonomy" id="166010"/>
    <lineage>
        <taxon>Eukaryota</taxon>
        <taxon>Metazoa</taxon>
        <taxon>Ecdysozoa</taxon>
        <taxon>Nematoda</taxon>
        <taxon>Chromadorea</taxon>
        <taxon>Rhabditida</taxon>
        <taxon>Tylenchina</taxon>
        <taxon>Tylenchomorpha</taxon>
        <taxon>Sphaerularioidea</taxon>
        <taxon>Anguinidae</taxon>
        <taxon>Anguininae</taxon>
        <taxon>Ditylenchus</taxon>
    </lineage>
</organism>
<feature type="region of interest" description="Disordered" evidence="1">
    <location>
        <begin position="319"/>
        <end position="487"/>
    </location>
</feature>
<proteinExistence type="predicted"/>
<evidence type="ECO:0000313" key="3">
    <source>
        <dbReference type="Proteomes" id="UP001201812"/>
    </source>
</evidence>
<feature type="compositionally biased region" description="Polar residues" evidence="1">
    <location>
        <begin position="405"/>
        <end position="422"/>
    </location>
</feature>
<accession>A0AAD4NKR3</accession>
<feature type="compositionally biased region" description="Polar residues" evidence="1">
    <location>
        <begin position="144"/>
        <end position="173"/>
    </location>
</feature>
<protein>
    <submittedName>
        <fullName evidence="2">Uncharacterized protein</fullName>
    </submittedName>
</protein>
<feature type="compositionally biased region" description="Polar residues" evidence="1">
    <location>
        <begin position="319"/>
        <end position="344"/>
    </location>
</feature>
<feature type="region of interest" description="Disordered" evidence="1">
    <location>
        <begin position="506"/>
        <end position="530"/>
    </location>
</feature>
<feature type="compositionally biased region" description="Basic and acidic residues" evidence="1">
    <location>
        <begin position="378"/>
        <end position="387"/>
    </location>
</feature>
<dbReference type="Proteomes" id="UP001201812">
    <property type="component" value="Unassembled WGS sequence"/>
</dbReference>
<feature type="region of interest" description="Disordered" evidence="1">
    <location>
        <begin position="139"/>
        <end position="177"/>
    </location>
</feature>
<sequence length="530" mass="59405">METNAQVIEKEQVSKNKIEIVACLYSDMNFVNRITDEIMAVSSDLSANEFASELLSKFRDYIFLTDSKYLMIRKLNTKFNHFLTLKTDQKDFLEDGNVFNICSFPKNVGQTESVLFPIDKLLQMMPLETVSDTDFRIQPEVSDSKPTMTSNQNDNVSSLDQNASTTDTPNSGENPHLWSLLLPKPAAEGGIAKLDEIIPKEYTKDDNFNINPIDNKSVSPDKSTKGVSAFNTSMSGKGLYFPSMIPTINPVHHDNAPSLQFSYAHPLQAHTTPKSDILPRKIYHTENTPPNGLEQSLSNEIPRDDSIYSLIEPWMSESVSKQPVKSFSPTGESMKSSDNVNMAQRLSPKSRELYSERKNGHIPQKLSSVRVMMPGGETDNRSGEKCNFRNPNKPQEGYKNENIRGKSSTPSSRQLKQFTTNTSSLSRSPSVIISQQHQFPLRENRRSYGPRRSHIQRGYGTQPGSFSNERRSENYGASDNCRGKNPREFKQLDSSIRFPASTIAHLKSNANTSTDDTDDKGSLSSGEIVD</sequence>
<feature type="compositionally biased region" description="Low complexity" evidence="1">
    <location>
        <begin position="423"/>
        <end position="434"/>
    </location>
</feature>